<comment type="caution">
    <text evidence="1">The sequence shown here is derived from an EMBL/GenBank/DDBJ whole genome shotgun (WGS) entry which is preliminary data.</text>
</comment>
<reference evidence="1" key="1">
    <citation type="submission" date="2023-01" db="EMBL/GenBank/DDBJ databases">
        <title>Genome assembly of the deep-sea coral Lophelia pertusa.</title>
        <authorList>
            <person name="Herrera S."/>
            <person name="Cordes E."/>
        </authorList>
    </citation>
    <scope>NUCLEOTIDE SEQUENCE</scope>
    <source>
        <strain evidence="1">USNM1676648</strain>
        <tissue evidence="1">Polyp</tissue>
    </source>
</reference>
<proteinExistence type="predicted"/>
<evidence type="ECO:0000313" key="2">
    <source>
        <dbReference type="Proteomes" id="UP001163046"/>
    </source>
</evidence>
<dbReference type="AlphaFoldDB" id="A0A9X0CN88"/>
<dbReference type="OrthoDB" id="5968618at2759"/>
<protein>
    <submittedName>
        <fullName evidence="1">Uncharacterized protein</fullName>
    </submittedName>
</protein>
<evidence type="ECO:0000313" key="1">
    <source>
        <dbReference type="EMBL" id="KAJ7362154.1"/>
    </source>
</evidence>
<dbReference type="EMBL" id="MU827307">
    <property type="protein sequence ID" value="KAJ7362154.1"/>
    <property type="molecule type" value="Genomic_DNA"/>
</dbReference>
<accession>A0A9X0CN88</accession>
<sequence length="781" mass="87441">MSDEEKSEFNDVEGERFTSQDGKTYYGYGSTLFGDFTLKVLGELSAKSRQNAGHWVCVCSTVSRGNLETRTVVLNVGSFDSKNRFVEALRTAYGGGTFLLGSKVTSAIVHDFAVHLKRDHECKDDQREFKEADVIGHQGGTYWLLSSKVHIEQKTVIAPEEHKYLLLNPDLKQYELELNPNLLVISNLKSAFKRFHDLSSSFGQNAVAFQLATAFTVGRILRNATSPSDVWTESSLGMIFSESKCVGKSLSLYLLALGQGIPSRVHLMFLSGGNQMLCGTSTKKMQESLTSSNGVLLIDDPDINKPFGEFLVQVQCRLMSGSKKEGMSAPRAAALLSSNSPEIARMMGRIIRFNYHYGDKDPPHPKHDGWVLENVLVPHMQENKGLLLAWGIIYFDVWKEIYPEATQKIIKVLARVLNDLMPQQRWLKGLSTVVLANTMTRLSIGKDGTTSANIQYLIEDAFVDSYQLHNQPSTLEKLESSIITKLKEDKKSVLTWMNPLRNVKTKAGNKEPAIAIVNTVIDGFSNISNSEMKVLYSNMVDDPEKIGLQFNRHNEGTLEEQQKRENTVQKRSYRFPCAAFSENTISHIKYACGISKDVPNEEVREEKVQEVPRLTIAEVKFLQEMEKEIKQKMEDCERRQGSAAESASFNARQKQNADFGVAMELTPNTKGRYMCLTPRKRKAFEMGLEAGKKIQLGMTVPPVSTSAKEADVEETDWEAISPVTDKELLDVATNLDANTPGDVIKQASVTARKQLFVKGSVGVFARNEYCSKTDKINKRRK</sequence>
<dbReference type="Proteomes" id="UP001163046">
    <property type="component" value="Unassembled WGS sequence"/>
</dbReference>
<organism evidence="1 2">
    <name type="scientific">Desmophyllum pertusum</name>
    <dbReference type="NCBI Taxonomy" id="174260"/>
    <lineage>
        <taxon>Eukaryota</taxon>
        <taxon>Metazoa</taxon>
        <taxon>Cnidaria</taxon>
        <taxon>Anthozoa</taxon>
        <taxon>Hexacorallia</taxon>
        <taxon>Scleractinia</taxon>
        <taxon>Caryophylliina</taxon>
        <taxon>Caryophylliidae</taxon>
        <taxon>Desmophyllum</taxon>
    </lineage>
</organism>
<keyword evidence="2" id="KW-1185">Reference proteome</keyword>
<gene>
    <name evidence="1" type="ORF">OS493_013246</name>
</gene>
<name>A0A9X0CN88_9CNID</name>